<comment type="cofactor">
    <cofactor evidence="9">
        <name>Mg(2+)</name>
        <dbReference type="ChEBI" id="CHEBI:18420"/>
    </cofactor>
    <text evidence="9">Binds 1 Mg(2+) ion per subunit.</text>
</comment>
<gene>
    <name evidence="9 12" type="primary">rpoC1</name>
</gene>
<name>A0A097KMW2_9CHLO</name>
<dbReference type="RefSeq" id="YP_009105817.1">
    <property type="nucleotide sequence ID" value="NC_025536.1"/>
</dbReference>
<comment type="subunit">
    <text evidence="9">In plastids the minimal PEP RNA polymerase catalytic core is composed of four subunits: alpha, beta, beta', and beta''. When a (nuclear-encoded) sigma factor is associated with the core the holoenzyme is formed, which can initiate transcription.</text>
</comment>
<evidence type="ECO:0000256" key="8">
    <source>
        <dbReference type="ARBA" id="ARBA00048552"/>
    </source>
</evidence>
<comment type="cofactor">
    <cofactor evidence="9">
        <name>Zn(2+)</name>
        <dbReference type="ChEBI" id="CHEBI:29105"/>
    </cofactor>
    <text evidence="9">Binds 1 Zn(2+) ion per subunit.</text>
</comment>
<dbReference type="InterPro" id="IPR044893">
    <property type="entry name" value="RNA_pol_Rpb1_clamp_domain"/>
</dbReference>
<keyword evidence="6 9" id="KW-0548">Nucleotidyltransferase</keyword>
<dbReference type="AlphaFoldDB" id="A0A097KMW2"/>
<dbReference type="GO" id="GO:0000428">
    <property type="term" value="C:DNA-directed RNA polymerase complex"/>
    <property type="evidence" value="ECO:0007669"/>
    <property type="project" value="UniProtKB-KW"/>
</dbReference>
<keyword evidence="3 9" id="KW-0240">DNA-directed RNA polymerase</keyword>
<feature type="domain" description="RNA polymerase N-terminal" evidence="11">
    <location>
        <begin position="351"/>
        <end position="633"/>
    </location>
</feature>
<dbReference type="InterPro" id="IPR042102">
    <property type="entry name" value="RNA_pol_Rpb1_3_sf"/>
</dbReference>
<evidence type="ECO:0000256" key="7">
    <source>
        <dbReference type="ARBA" id="ARBA00023163"/>
    </source>
</evidence>
<dbReference type="InterPro" id="IPR006592">
    <property type="entry name" value="RNA_pol_N"/>
</dbReference>
<evidence type="ECO:0000256" key="1">
    <source>
        <dbReference type="ARBA" id="ARBA00004026"/>
    </source>
</evidence>
<dbReference type="GO" id="GO:0003677">
    <property type="term" value="F:DNA binding"/>
    <property type="evidence" value="ECO:0007669"/>
    <property type="project" value="UniProtKB-UniRule"/>
</dbReference>
<evidence type="ECO:0000256" key="9">
    <source>
        <dbReference type="HAMAP-Rule" id="MF_01323"/>
    </source>
</evidence>
<keyword evidence="9" id="KW-0460">Magnesium</keyword>
<evidence type="ECO:0000256" key="4">
    <source>
        <dbReference type="ARBA" id="ARBA00022640"/>
    </source>
</evidence>
<dbReference type="SUPFAM" id="SSF64484">
    <property type="entry name" value="beta and beta-prime subunits of DNA dependent RNA-polymerase"/>
    <property type="match status" value="1"/>
</dbReference>
<reference evidence="12" key="1">
    <citation type="journal article" date="2014" name="BMC Evol. Biol.">
        <title>Chloroplast phylogenomic analysis resolves deep-level relationships within the green algal class Trebouxiophyceae.</title>
        <authorList>
            <person name="Lemieux C."/>
            <person name="Otis C."/>
            <person name="Turmel M."/>
        </authorList>
    </citation>
    <scope>NUCLEOTIDE SEQUENCE</scope>
</reference>
<evidence type="ECO:0000256" key="2">
    <source>
        <dbReference type="ARBA" id="ARBA00007207"/>
    </source>
</evidence>
<dbReference type="InterPro" id="IPR034678">
    <property type="entry name" value="RNApol_RpoC1"/>
</dbReference>
<dbReference type="HAMAP" id="MF_01323">
    <property type="entry name" value="RNApol_bact_RpoC1"/>
    <property type="match status" value="1"/>
</dbReference>
<dbReference type="Gene3D" id="4.10.860.120">
    <property type="entry name" value="RNA polymerase II, clamp domain"/>
    <property type="match status" value="1"/>
</dbReference>
<dbReference type="GO" id="GO:0009507">
    <property type="term" value="C:chloroplast"/>
    <property type="evidence" value="ECO:0007669"/>
    <property type="project" value="UniProtKB-SubCell"/>
</dbReference>
<dbReference type="EMBL" id="KM462874">
    <property type="protein sequence ID" value="AIT94519.1"/>
    <property type="molecule type" value="Genomic_DNA"/>
</dbReference>
<protein>
    <recommendedName>
        <fullName evidence="9">DNA-directed RNA polymerase subunit beta'</fullName>
        <ecNumber evidence="9">2.7.7.6</ecNumber>
    </recommendedName>
    <alternativeName>
        <fullName evidence="9">PEP</fullName>
    </alternativeName>
    <alternativeName>
        <fullName evidence="9">Plastid-encoded RNA polymerase subunit beta'</fullName>
        <shortName evidence="9">RNA polymerase subunit beta'</shortName>
    </alternativeName>
</protein>
<dbReference type="GeneID" id="22159840"/>
<evidence type="ECO:0000256" key="10">
    <source>
        <dbReference type="RuleBase" id="RU004279"/>
    </source>
</evidence>
<evidence type="ECO:0000313" key="12">
    <source>
        <dbReference type="EMBL" id="AIT94519.1"/>
    </source>
</evidence>
<keyword evidence="7 9" id="KW-0804">Transcription</keyword>
<feature type="binding site" evidence="9">
    <location>
        <position position="583"/>
    </location>
    <ligand>
        <name>Mg(2+)</name>
        <dbReference type="ChEBI" id="CHEBI:18420"/>
    </ligand>
</feature>
<dbReference type="SMART" id="SM00663">
    <property type="entry name" value="RPOLA_N"/>
    <property type="match status" value="1"/>
</dbReference>
<dbReference type="Pfam" id="PF00623">
    <property type="entry name" value="RNA_pol_Rpb1_2"/>
    <property type="match status" value="2"/>
</dbReference>
<proteinExistence type="inferred from homology"/>
<comment type="similarity">
    <text evidence="2 9">Belongs to the RNA polymerase beta' chain family. RpoC1 subfamily.</text>
</comment>
<feature type="binding site" evidence="9">
    <location>
        <position position="581"/>
    </location>
    <ligand>
        <name>Mg(2+)</name>
        <dbReference type="ChEBI" id="CHEBI:18420"/>
    </ligand>
</feature>
<evidence type="ECO:0000259" key="11">
    <source>
        <dbReference type="SMART" id="SM00663"/>
    </source>
</evidence>
<keyword evidence="5 9" id="KW-0808">Transferase</keyword>
<dbReference type="EC" id="2.7.7.6" evidence="9"/>
<accession>A0A097KMW2</accession>
<comment type="catalytic activity">
    <reaction evidence="8 9 10">
        <text>RNA(n) + a ribonucleoside 5'-triphosphate = RNA(n+1) + diphosphate</text>
        <dbReference type="Rhea" id="RHEA:21248"/>
        <dbReference type="Rhea" id="RHEA-COMP:14527"/>
        <dbReference type="Rhea" id="RHEA-COMP:17342"/>
        <dbReference type="ChEBI" id="CHEBI:33019"/>
        <dbReference type="ChEBI" id="CHEBI:61557"/>
        <dbReference type="ChEBI" id="CHEBI:140395"/>
        <dbReference type="EC" id="2.7.7.6"/>
    </reaction>
</comment>
<dbReference type="PANTHER" id="PTHR19376">
    <property type="entry name" value="DNA-DIRECTED RNA POLYMERASE"/>
    <property type="match status" value="1"/>
</dbReference>
<dbReference type="Gene3D" id="1.10.274.100">
    <property type="entry name" value="RNA polymerase Rpb1, domain 3"/>
    <property type="match status" value="1"/>
</dbReference>
<dbReference type="GO" id="GO:0008270">
    <property type="term" value="F:zinc ion binding"/>
    <property type="evidence" value="ECO:0007669"/>
    <property type="project" value="UniProtKB-UniRule"/>
</dbReference>
<feature type="binding site" evidence="9">
    <location>
        <position position="579"/>
    </location>
    <ligand>
        <name>Mg(2+)</name>
        <dbReference type="ChEBI" id="CHEBI:18420"/>
    </ligand>
</feature>
<dbReference type="GO" id="GO:0003899">
    <property type="term" value="F:DNA-directed RNA polymerase activity"/>
    <property type="evidence" value="ECO:0007669"/>
    <property type="project" value="UniProtKB-UniRule"/>
</dbReference>
<dbReference type="GO" id="GO:0006351">
    <property type="term" value="P:DNA-templated transcription"/>
    <property type="evidence" value="ECO:0007669"/>
    <property type="project" value="UniProtKB-UniRule"/>
</dbReference>
<dbReference type="Gene3D" id="2.40.40.20">
    <property type="match status" value="1"/>
</dbReference>
<keyword evidence="4 12" id="KW-0934">Plastid</keyword>
<evidence type="ECO:0000256" key="3">
    <source>
        <dbReference type="ARBA" id="ARBA00022478"/>
    </source>
</evidence>
<keyword evidence="9" id="KW-0862">Zinc</keyword>
<sequence length="732" mass="85680">MNFIRKKYTLKINEAESMRIGLASPERIKSWAEKILPNGRIIGQVTSSQTVNYKNLKPEKGGLFCERIFGPINDFLCACGKKRPKIKQKYCLDCDVEYTLSRVRRHRLGFIQLLAPVTHVWYLKGIPSYFTILLNLPRKKVEAIAYCTESINIYDYKQNITEEKKDFKNLIPINKTSFELTSSLKPKIISTDYFLEFIKDNENQIFINNNLSVFCQDKSWEITEDWNFFIDYMRPSPTYNDIFIENGKCNKIIKALSINSNQYIESKIINKFLIGGEAIRNLILSINLYLIEQQLRLEIFELNEKIFFFENMNFLLLWESRKLRKLQLQRSKIIRRLKLVRHFRRTKAKPEWMLLSVLPVLPPDLRPIVQLDGDQLAVSDLNKLYQKVLFRNNRMKRHKFNSFYNKTDEIKYSQRLLQEAVDSLIENGKGGSEPICSSNDRPLKSLSDMLKGKKGRFRQNLLGKRVDYSGRSVIIVGPELKIYECGLPKEMAIELFQPFLIRKLINKKIARTIVGAKRLIQTENFIIWDVLKNIMQSHLVLLNRAPTLHRLGIQAFQPKLIDGRAIILHPLVCNAFNADFDGDQMAVHVPLSFQARAEAWKLMLSRNNILSPATGQPIIMPSQDMILGWYYLTAAKNKIVKNKKNYFSNLDQVLVSYHKNEISLHDFIWVKWPYSIESNFEKEKPIELRLNIQGNLFMFYKTFHKVLINNSFFNEQFIRTTSGRILLNKLIT</sequence>
<evidence type="ECO:0000256" key="6">
    <source>
        <dbReference type="ARBA" id="ARBA00022695"/>
    </source>
</evidence>
<organism evidence="12">
    <name type="scientific">Koliella corcontica</name>
    <dbReference type="NCBI Taxonomy" id="155904"/>
    <lineage>
        <taxon>Eukaryota</taxon>
        <taxon>Viridiplantae</taxon>
        <taxon>Chlorophyta</taxon>
        <taxon>core chlorophytes</taxon>
        <taxon>Trebouxiophyceae</taxon>
        <taxon>Prasiolales</taxon>
        <taxon>Koliellaceae</taxon>
        <taxon>Koliella</taxon>
    </lineage>
</organism>
<feature type="binding site" evidence="9">
    <location>
        <position position="79"/>
    </location>
    <ligand>
        <name>Zn(2+)</name>
        <dbReference type="ChEBI" id="CHEBI:29105"/>
    </ligand>
</feature>
<comment type="function">
    <text evidence="1 9 10">DNA-dependent RNA polymerase catalyzes the transcription of DNA into RNA using the four ribonucleoside triphosphates as substrates.</text>
</comment>
<dbReference type="InterPro" id="IPR045867">
    <property type="entry name" value="DNA-dir_RpoC_beta_prime"/>
</dbReference>
<feature type="binding site" evidence="9">
    <location>
        <position position="91"/>
    </location>
    <ligand>
        <name>Zn(2+)</name>
        <dbReference type="ChEBI" id="CHEBI:29105"/>
    </ligand>
</feature>
<dbReference type="InterPro" id="IPR000722">
    <property type="entry name" value="RNA_pol_asu"/>
</dbReference>
<dbReference type="InterPro" id="IPR007066">
    <property type="entry name" value="RNA_pol_Rpb1_3"/>
</dbReference>
<dbReference type="Gene3D" id="1.10.40.90">
    <property type="match status" value="1"/>
</dbReference>
<dbReference type="Pfam" id="PF04983">
    <property type="entry name" value="RNA_pol_Rpb1_3"/>
    <property type="match status" value="1"/>
</dbReference>
<dbReference type="GO" id="GO:0000287">
    <property type="term" value="F:magnesium ion binding"/>
    <property type="evidence" value="ECO:0007669"/>
    <property type="project" value="UniProtKB-UniRule"/>
</dbReference>
<comment type="subcellular location">
    <subcellularLocation>
        <location evidence="9">Plastid</location>
        <location evidence="9">Chloroplast</location>
    </subcellularLocation>
</comment>
<feature type="binding site" evidence="9">
    <location>
        <position position="94"/>
    </location>
    <ligand>
        <name>Zn(2+)</name>
        <dbReference type="ChEBI" id="CHEBI:29105"/>
    </ligand>
</feature>
<keyword evidence="12" id="KW-0150">Chloroplast</keyword>
<dbReference type="Pfam" id="PF04997">
    <property type="entry name" value="RNA_pol_Rpb1_1"/>
    <property type="match status" value="1"/>
</dbReference>
<dbReference type="PANTHER" id="PTHR19376:SF54">
    <property type="entry name" value="DNA-DIRECTED RNA POLYMERASE SUBUNIT BETA"/>
    <property type="match status" value="1"/>
</dbReference>
<dbReference type="InterPro" id="IPR007080">
    <property type="entry name" value="RNA_pol_Rpb1_1"/>
</dbReference>
<evidence type="ECO:0000256" key="5">
    <source>
        <dbReference type="ARBA" id="ARBA00022679"/>
    </source>
</evidence>
<feature type="binding site" evidence="9">
    <location>
        <position position="77"/>
    </location>
    <ligand>
        <name>Zn(2+)</name>
        <dbReference type="ChEBI" id="CHEBI:29105"/>
    </ligand>
</feature>
<geneLocation type="chloroplast" evidence="12"/>
<keyword evidence="9" id="KW-0479">Metal-binding</keyword>